<name>K5DCP7_9BACE</name>
<comment type="caution">
    <text evidence="2">The sequence shown here is derived from an EMBL/GenBank/DDBJ whole genome shotgun (WGS) entry which is preliminary data.</text>
</comment>
<evidence type="ECO:0000313" key="3">
    <source>
        <dbReference type="Proteomes" id="UP000007995"/>
    </source>
</evidence>
<protein>
    <submittedName>
        <fullName evidence="2">Uncharacterized protein</fullName>
    </submittedName>
</protein>
<keyword evidence="1" id="KW-1133">Transmembrane helix</keyword>
<keyword evidence="1" id="KW-0472">Membrane</keyword>
<proteinExistence type="predicted"/>
<dbReference type="HOGENOM" id="CLU_3095492_0_0_10"/>
<dbReference type="EMBL" id="AGXW01000008">
    <property type="protein sequence ID" value="EKJ90743.1"/>
    <property type="molecule type" value="Genomic_DNA"/>
</dbReference>
<keyword evidence="1" id="KW-0812">Transmembrane</keyword>
<accession>K5DCP7</accession>
<sequence>MIYGIMSVQHDMNVYIGNLTILFIVLIINGIHCGNAHLPTMKGDKKETKGD</sequence>
<gene>
    <name evidence="2" type="ORF">HMPREF1057_02045</name>
</gene>
<dbReference type="Proteomes" id="UP000007995">
    <property type="component" value="Unassembled WGS sequence"/>
</dbReference>
<reference evidence="2 3" key="1">
    <citation type="submission" date="2012-02" db="EMBL/GenBank/DDBJ databases">
        <title>The Genome Sequence of Bacteroides finegoldii CL09T03C10.</title>
        <authorList>
            <consortium name="The Broad Institute Genome Sequencing Platform"/>
            <person name="Earl A."/>
            <person name="Ward D."/>
            <person name="Feldgarden M."/>
            <person name="Gevers D."/>
            <person name="Zitomersky N.L."/>
            <person name="Coyne M.J."/>
            <person name="Comstock L.E."/>
            <person name="Young S.K."/>
            <person name="Zeng Q."/>
            <person name="Gargeya S."/>
            <person name="Fitzgerald M."/>
            <person name="Haas B."/>
            <person name="Abouelleil A."/>
            <person name="Alvarado L."/>
            <person name="Arachchi H.M."/>
            <person name="Berlin A."/>
            <person name="Chapman S.B."/>
            <person name="Gearin G."/>
            <person name="Goldberg J."/>
            <person name="Griggs A."/>
            <person name="Gujja S."/>
            <person name="Hansen M."/>
            <person name="Heiman D."/>
            <person name="Howarth C."/>
            <person name="Larimer J."/>
            <person name="Lui A."/>
            <person name="MacDonald P.J.P."/>
            <person name="McCowen C."/>
            <person name="Montmayeur A."/>
            <person name="Murphy C."/>
            <person name="Neiman D."/>
            <person name="Pearson M."/>
            <person name="Priest M."/>
            <person name="Roberts A."/>
            <person name="Saif S."/>
            <person name="Shea T."/>
            <person name="Sisk P."/>
            <person name="Stolte C."/>
            <person name="Sykes S."/>
            <person name="Wortman J."/>
            <person name="Nusbaum C."/>
            <person name="Birren B."/>
        </authorList>
    </citation>
    <scope>NUCLEOTIDE SEQUENCE [LARGE SCALE GENOMIC DNA]</scope>
    <source>
        <strain evidence="2 3">CL09T03C10</strain>
    </source>
</reference>
<evidence type="ECO:0000313" key="2">
    <source>
        <dbReference type="EMBL" id="EKJ90743.1"/>
    </source>
</evidence>
<dbReference type="AlphaFoldDB" id="K5DCP7"/>
<feature type="transmembrane region" description="Helical" evidence="1">
    <location>
        <begin position="12"/>
        <end position="31"/>
    </location>
</feature>
<organism evidence="2 3">
    <name type="scientific">Bacteroides finegoldii CL09T03C10</name>
    <dbReference type="NCBI Taxonomy" id="997888"/>
    <lineage>
        <taxon>Bacteria</taxon>
        <taxon>Pseudomonadati</taxon>
        <taxon>Bacteroidota</taxon>
        <taxon>Bacteroidia</taxon>
        <taxon>Bacteroidales</taxon>
        <taxon>Bacteroidaceae</taxon>
        <taxon>Bacteroides</taxon>
    </lineage>
</organism>
<evidence type="ECO:0000256" key="1">
    <source>
        <dbReference type="SAM" id="Phobius"/>
    </source>
</evidence>